<dbReference type="InterPro" id="IPR002591">
    <property type="entry name" value="Phosphodiest/P_Trfase"/>
</dbReference>
<dbReference type="CDD" id="cd16018">
    <property type="entry name" value="Enpp"/>
    <property type="match status" value="1"/>
</dbReference>
<dbReference type="PANTHER" id="PTHR10151:SF120">
    <property type="entry name" value="BIS(5'-ADENOSYL)-TRIPHOSPHATASE"/>
    <property type="match status" value="1"/>
</dbReference>
<keyword evidence="1" id="KW-0732">Signal</keyword>
<dbReference type="STRING" id="551995.SAMN05192574_101235"/>
<sequence length="451" mass="49702">MKIFFKTLAIIALTSFHALAQRPKHVVIISIDGFRPEFYKDPSWGAFNLQQIAAKGIYADAVRGILPTVTYPSHTTIITGKFPAKHGIYYNDPFETTEQAGELRYTDARRIKTETLWDAAHKKGLTTASVLWPVSVNAPVDYNMPDAARNTKLADPLQPFRRWSTPAGLFEEMEQNATGHLYNADLDGALNTDDNLARMAAYLIEKHKPNLITVHLVCVDHMAHGEGRLGPDVKRAVLGVDHNIGRIIEATQRAGIQDSTAYLIVGDHGFVNIHTQLAPNVWLAGAGLVGKKLQNADWKAQFFQQGGTAFLYVKDNDVKTLKTVRWLLDAVPTAQKKLYRIIERPELDKWGVDPKVTLALATIPGVSFINATEGNPVKPGNGGTHGHYPNFPEISTGFLAYGVGLAKEKIIHEMGLEDIAPIVNELLGLDMKDFDGVLYPGLLSPAEKKVN</sequence>
<dbReference type="AlphaFoldDB" id="A0A1H7ZWV5"/>
<evidence type="ECO:0000313" key="3">
    <source>
        <dbReference type="Proteomes" id="UP000198942"/>
    </source>
</evidence>
<feature type="signal peptide" evidence="1">
    <location>
        <begin position="1"/>
        <end position="20"/>
    </location>
</feature>
<accession>A0A1H7ZWV5</accession>
<evidence type="ECO:0000256" key="1">
    <source>
        <dbReference type="SAM" id="SignalP"/>
    </source>
</evidence>
<dbReference type="Proteomes" id="UP000198942">
    <property type="component" value="Unassembled WGS sequence"/>
</dbReference>
<dbReference type="EMBL" id="FOCL01000001">
    <property type="protein sequence ID" value="SEM62773.1"/>
    <property type="molecule type" value="Genomic_DNA"/>
</dbReference>
<protein>
    <submittedName>
        <fullName evidence="2">Predicted pyrophosphatase or phosphodiesterase, AlkP superfamily</fullName>
    </submittedName>
</protein>
<dbReference type="Pfam" id="PF01663">
    <property type="entry name" value="Phosphodiest"/>
    <property type="match status" value="1"/>
</dbReference>
<gene>
    <name evidence="2" type="ORF">SAMN05192574_101235</name>
</gene>
<dbReference type="SUPFAM" id="SSF53649">
    <property type="entry name" value="Alkaline phosphatase-like"/>
    <property type="match status" value="1"/>
</dbReference>
<dbReference type="GO" id="GO:0016787">
    <property type="term" value="F:hydrolase activity"/>
    <property type="evidence" value="ECO:0007669"/>
    <property type="project" value="UniProtKB-ARBA"/>
</dbReference>
<reference evidence="3" key="1">
    <citation type="submission" date="2016-10" db="EMBL/GenBank/DDBJ databases">
        <authorList>
            <person name="Varghese N."/>
            <person name="Submissions S."/>
        </authorList>
    </citation>
    <scope>NUCLEOTIDE SEQUENCE [LARGE SCALE GENOMIC DNA]</scope>
    <source>
        <strain evidence="3">Gh-48</strain>
    </source>
</reference>
<proteinExistence type="predicted"/>
<evidence type="ECO:0000313" key="2">
    <source>
        <dbReference type="EMBL" id="SEM62773.1"/>
    </source>
</evidence>
<dbReference type="RefSeq" id="WP_091206488.1">
    <property type="nucleotide sequence ID" value="NZ_FOCL01000001.1"/>
</dbReference>
<name>A0A1H7ZWV5_9SPHI</name>
<dbReference type="InterPro" id="IPR017850">
    <property type="entry name" value="Alkaline_phosphatase_core_sf"/>
</dbReference>
<dbReference type="OrthoDB" id="9779418at2"/>
<keyword evidence="3" id="KW-1185">Reference proteome</keyword>
<organism evidence="2 3">
    <name type="scientific">Mucilaginibacter gossypiicola</name>
    <dbReference type="NCBI Taxonomy" id="551995"/>
    <lineage>
        <taxon>Bacteria</taxon>
        <taxon>Pseudomonadati</taxon>
        <taxon>Bacteroidota</taxon>
        <taxon>Sphingobacteriia</taxon>
        <taxon>Sphingobacteriales</taxon>
        <taxon>Sphingobacteriaceae</taxon>
        <taxon>Mucilaginibacter</taxon>
    </lineage>
</organism>
<dbReference type="Gene3D" id="3.40.720.10">
    <property type="entry name" value="Alkaline Phosphatase, subunit A"/>
    <property type="match status" value="1"/>
</dbReference>
<dbReference type="PANTHER" id="PTHR10151">
    <property type="entry name" value="ECTONUCLEOTIDE PYROPHOSPHATASE/PHOSPHODIESTERASE"/>
    <property type="match status" value="1"/>
</dbReference>
<feature type="chain" id="PRO_5011588063" evidence="1">
    <location>
        <begin position="21"/>
        <end position="451"/>
    </location>
</feature>